<evidence type="ECO:0000256" key="1">
    <source>
        <dbReference type="SAM" id="SignalP"/>
    </source>
</evidence>
<dbReference type="AlphaFoldDB" id="A0A0S2ZLR2"/>
<evidence type="ECO:0000313" key="2">
    <source>
        <dbReference type="EMBL" id="ALQ39851.1"/>
    </source>
</evidence>
<dbReference type="Proteomes" id="UP000063275">
    <property type="component" value="Chromosome"/>
</dbReference>
<organism evidence="2">
    <name type="scientific">Fusobacterium hwasookii ChDC F174</name>
    <dbReference type="NCBI Taxonomy" id="1307442"/>
    <lineage>
        <taxon>Bacteria</taxon>
        <taxon>Fusobacteriati</taxon>
        <taxon>Fusobacteriota</taxon>
        <taxon>Fusobacteriia</taxon>
        <taxon>Fusobacteriales</taxon>
        <taxon>Fusobacteriaceae</taxon>
        <taxon>Fusobacterium</taxon>
    </lineage>
</organism>
<feature type="signal peptide" evidence="1">
    <location>
        <begin position="1"/>
        <end position="18"/>
    </location>
</feature>
<gene>
    <name evidence="2" type="ORF">RN87_04785</name>
</gene>
<proteinExistence type="predicted"/>
<evidence type="ECO:0000313" key="3">
    <source>
        <dbReference type="Proteomes" id="UP000063275"/>
    </source>
</evidence>
<reference evidence="2 3" key="1">
    <citation type="submission" date="2015-11" db="EMBL/GenBank/DDBJ databases">
        <authorList>
            <person name="Zhang Y."/>
            <person name="Guo Z."/>
        </authorList>
    </citation>
    <scope>NUCLEOTIDE SEQUENCE [LARGE SCALE GENOMIC DNA]</scope>
    <source>
        <strain evidence="2 3">ChDC F174</strain>
    </source>
</reference>
<accession>A0A0S2ZLR2</accession>
<protein>
    <submittedName>
        <fullName evidence="2">Uncharacterized protein</fullName>
    </submittedName>
</protein>
<dbReference type="OrthoDB" id="82239at2"/>
<feature type="chain" id="PRO_5006608694" evidence="1">
    <location>
        <begin position="19"/>
        <end position="156"/>
    </location>
</feature>
<sequence length="156" mass="17835">MKKIILSLFLLLGVFSFAAPSYVDVNRIKKDGYDIDVNDNDTLAFTQKGSSMNAVITMYFTNDGNPQNLKAAFKSVFAPQFRLKYTDEFETNRAYIQKSFRNNSDGTVYGYNIIAKNQKRKGCYINVFLISTQEFPDELLEELAITSLDEVESYLK</sequence>
<keyword evidence="1" id="KW-0732">Signal</keyword>
<dbReference type="EMBL" id="CP013331">
    <property type="protein sequence ID" value="ALQ39851.1"/>
    <property type="molecule type" value="Genomic_DNA"/>
</dbReference>
<name>A0A0S2ZLR2_9FUSO</name>
<dbReference type="RefSeq" id="WP_029493396.1">
    <property type="nucleotide sequence ID" value="NZ_ATKF01000073.1"/>
</dbReference>
<dbReference type="KEGG" id="fhw:RN87_04785"/>